<dbReference type="EMBL" id="CAFBOT010000106">
    <property type="protein sequence ID" value="CAB4990753.1"/>
    <property type="molecule type" value="Genomic_DNA"/>
</dbReference>
<reference evidence="1" key="1">
    <citation type="submission" date="2020-05" db="EMBL/GenBank/DDBJ databases">
        <authorList>
            <person name="Chiriac C."/>
            <person name="Salcher M."/>
            <person name="Ghai R."/>
            <person name="Kavagutti S V."/>
        </authorList>
    </citation>
    <scope>NUCLEOTIDE SEQUENCE</scope>
</reference>
<evidence type="ECO:0000313" key="2">
    <source>
        <dbReference type="EMBL" id="CAB4990753.1"/>
    </source>
</evidence>
<accession>A0A6J6KU65</accession>
<evidence type="ECO:0000313" key="1">
    <source>
        <dbReference type="EMBL" id="CAB4653357.1"/>
    </source>
</evidence>
<proteinExistence type="predicted"/>
<gene>
    <name evidence="1" type="ORF">UFOPK2195_00599</name>
    <name evidence="2" type="ORF">UFOPK4000_00684</name>
</gene>
<dbReference type="AlphaFoldDB" id="A0A6J6KU65"/>
<dbReference type="EMBL" id="CAEZWH010000097">
    <property type="protein sequence ID" value="CAB4653357.1"/>
    <property type="molecule type" value="Genomic_DNA"/>
</dbReference>
<name>A0A6J6KU65_9ZZZZ</name>
<organism evidence="1">
    <name type="scientific">freshwater metagenome</name>
    <dbReference type="NCBI Taxonomy" id="449393"/>
    <lineage>
        <taxon>unclassified sequences</taxon>
        <taxon>metagenomes</taxon>
        <taxon>ecological metagenomes</taxon>
    </lineage>
</organism>
<protein>
    <submittedName>
        <fullName evidence="1">Unannotated protein</fullName>
    </submittedName>
</protein>
<sequence>MRIPLHGSEIFERERIPRNRDAVSVDGNEMERNEGIGGAGKWVTPRAWIRSWFRWVGNGNALNRRMICALHGKSTAVWRPPKASLTVHFFCSHKLGNSPSDIGRFFRR</sequence>